<feature type="coiled-coil region" evidence="1">
    <location>
        <begin position="144"/>
        <end position="691"/>
    </location>
</feature>
<dbReference type="Gene3D" id="1.10.287.1490">
    <property type="match status" value="1"/>
</dbReference>
<name>A0A9Q0GU42_9MAGN</name>
<proteinExistence type="predicted"/>
<protein>
    <recommendedName>
        <fullName evidence="5">MAR-binding filament-like protein 1-1</fullName>
    </recommendedName>
</protein>
<comment type="caution">
    <text evidence="3">The sequence shown here is derived from an EMBL/GenBank/DDBJ whole genome shotgun (WGS) entry which is preliminary data.</text>
</comment>
<organism evidence="3 4">
    <name type="scientific">Protea cynaroides</name>
    <dbReference type="NCBI Taxonomy" id="273540"/>
    <lineage>
        <taxon>Eukaryota</taxon>
        <taxon>Viridiplantae</taxon>
        <taxon>Streptophyta</taxon>
        <taxon>Embryophyta</taxon>
        <taxon>Tracheophyta</taxon>
        <taxon>Spermatophyta</taxon>
        <taxon>Magnoliopsida</taxon>
        <taxon>Proteales</taxon>
        <taxon>Proteaceae</taxon>
        <taxon>Protea</taxon>
    </lineage>
</organism>
<dbReference type="EMBL" id="JAMYWD010000012">
    <property type="protein sequence ID" value="KAJ4953096.1"/>
    <property type="molecule type" value="Genomic_DNA"/>
</dbReference>
<evidence type="ECO:0000256" key="1">
    <source>
        <dbReference type="SAM" id="Coils"/>
    </source>
</evidence>
<gene>
    <name evidence="3" type="ORF">NE237_029928</name>
</gene>
<feature type="region of interest" description="Disordered" evidence="2">
    <location>
        <begin position="692"/>
        <end position="735"/>
    </location>
</feature>
<accession>A0A9Q0GU42</accession>
<evidence type="ECO:0000313" key="3">
    <source>
        <dbReference type="EMBL" id="KAJ4953096.1"/>
    </source>
</evidence>
<feature type="region of interest" description="Disordered" evidence="2">
    <location>
        <begin position="96"/>
        <end position="119"/>
    </location>
</feature>
<keyword evidence="1" id="KW-0175">Coiled coil</keyword>
<evidence type="ECO:0000313" key="4">
    <source>
        <dbReference type="Proteomes" id="UP001141806"/>
    </source>
</evidence>
<feature type="compositionally biased region" description="Polar residues" evidence="2">
    <location>
        <begin position="692"/>
        <end position="701"/>
    </location>
</feature>
<dbReference type="AlphaFoldDB" id="A0A9Q0GU42"/>
<reference evidence="3" key="1">
    <citation type="journal article" date="2023" name="Plant J.">
        <title>The genome of the king protea, Protea cynaroides.</title>
        <authorList>
            <person name="Chang J."/>
            <person name="Duong T.A."/>
            <person name="Schoeman C."/>
            <person name="Ma X."/>
            <person name="Roodt D."/>
            <person name="Barker N."/>
            <person name="Li Z."/>
            <person name="Van de Peer Y."/>
            <person name="Mizrachi E."/>
        </authorList>
    </citation>
    <scope>NUCLEOTIDE SEQUENCE</scope>
    <source>
        <tissue evidence="3">Young leaves</tissue>
    </source>
</reference>
<sequence>MSFVMGSSCFLQSPICQSLTPSSYSPCSFFCSSTKNVELNKKIKNKGTAAASLRSENSSEAKFCRRRAIFLVAISSFSFIQSRARAVDVLMTGEQSISMPQGESPQTTKKIQKEQEQGEAQPNPFAALLNVIGIIGSGVLGALYALAQKEKAAAEATIESINTRLSKKEAAMDSLQNSMERMLLNEQEERAKQIRKANEEQQSLLNELASTNSTLTRLQQELQCEKRLVEELKAYMDRLQTDFRKAVEDKKLLEANLEEKLDSIEVLQERTNLLCVEIKEKEDNVRNLSSSLAEKEMECKNLDSICKQAKADLEEANLEMKGVNEQLFRTRRELDLKNSAMDDLNARISSLISERDDKNRKFEALQKDYNNLKLSSEMKAASDAELLVKREQELHQLKKKLELAFNEASSFQASITNLTQERDGLKKLLEIEMNNVKNLTHELQITQETLGVSRVEVSDLSKELKQSRNLCKELESEVSKVRAEFAKAHESLKKSLDGARSTAEVFSGELASVKALLEKTEEELQIVSSELAAVTETRNNLKKELVDAYKKAESGAHDLKEEKQKVVSLKEGLEASEKQILKDKEVRMRLEMDLEEVTKSLNEMNKNALMLSRDLEMANSRIANIEDEKEILYDSLVKQNNVSQEARENVQDAHNLVMKLGKERENFEKRAKKLEMELASAKGEILRLRSQINSSRTLVNDQHQEKSTGEEGNAAVAVKRNTRRRKGGALSDASE</sequence>
<evidence type="ECO:0008006" key="5">
    <source>
        <dbReference type="Google" id="ProtNLM"/>
    </source>
</evidence>
<dbReference type="Proteomes" id="UP001141806">
    <property type="component" value="Unassembled WGS sequence"/>
</dbReference>
<dbReference type="OrthoDB" id="10255522at2759"/>
<feature type="compositionally biased region" description="Polar residues" evidence="2">
    <location>
        <begin position="96"/>
        <end position="105"/>
    </location>
</feature>
<keyword evidence="4" id="KW-1185">Reference proteome</keyword>
<evidence type="ECO:0000256" key="2">
    <source>
        <dbReference type="SAM" id="MobiDB-lite"/>
    </source>
</evidence>